<dbReference type="EMBL" id="QXIR01000052">
    <property type="protein sequence ID" value="RIW27651.1"/>
    <property type="molecule type" value="Genomic_DNA"/>
</dbReference>
<gene>
    <name evidence="2" type="ORF">D3H55_22680</name>
</gene>
<proteinExistence type="predicted"/>
<dbReference type="Proteomes" id="UP000265801">
    <property type="component" value="Unassembled WGS sequence"/>
</dbReference>
<evidence type="ECO:0000313" key="2">
    <source>
        <dbReference type="EMBL" id="RIW27651.1"/>
    </source>
</evidence>
<evidence type="ECO:0000256" key="1">
    <source>
        <dbReference type="SAM" id="MobiDB-lite"/>
    </source>
</evidence>
<dbReference type="RefSeq" id="WP_119549598.1">
    <property type="nucleotide sequence ID" value="NZ_QXIR01000052.1"/>
</dbReference>
<dbReference type="OrthoDB" id="10008173at2"/>
<accession>A0A3A1QNR6</accession>
<feature type="region of interest" description="Disordered" evidence="1">
    <location>
        <begin position="40"/>
        <end position="63"/>
    </location>
</feature>
<name>A0A3A1QNR6_9BACI</name>
<reference evidence="2 3" key="1">
    <citation type="submission" date="2018-09" db="EMBL/GenBank/DDBJ databases">
        <title>Bacillus saliacetes sp. nov., isolated from Thai shrimp paste (Ka-pi).</title>
        <authorList>
            <person name="Daroonpunt R."/>
            <person name="Tanasupawat S."/>
            <person name="Yiamsombut S."/>
        </authorList>
    </citation>
    <scope>NUCLEOTIDE SEQUENCE [LARGE SCALE GENOMIC DNA]</scope>
    <source>
        <strain evidence="2 3">SKP7-4</strain>
    </source>
</reference>
<sequence length="63" mass="7312">MFTIIKSFYEEKKSDGSYTFTVGDTQRFMEKDIFPQWRPAKSGTLSNYREKPGRQDSSAGAFF</sequence>
<comment type="caution">
    <text evidence="2">The sequence shown here is derived from an EMBL/GenBank/DDBJ whole genome shotgun (WGS) entry which is preliminary data.</text>
</comment>
<dbReference type="AlphaFoldDB" id="A0A3A1QNR6"/>
<keyword evidence="3" id="KW-1185">Reference proteome</keyword>
<evidence type="ECO:0000313" key="3">
    <source>
        <dbReference type="Proteomes" id="UP000265801"/>
    </source>
</evidence>
<protein>
    <submittedName>
        <fullName evidence="2">Uncharacterized protein</fullName>
    </submittedName>
</protein>
<organism evidence="2 3">
    <name type="scientific">Bacillus salacetis</name>
    <dbReference type="NCBI Taxonomy" id="2315464"/>
    <lineage>
        <taxon>Bacteria</taxon>
        <taxon>Bacillati</taxon>
        <taxon>Bacillota</taxon>
        <taxon>Bacilli</taxon>
        <taxon>Bacillales</taxon>
        <taxon>Bacillaceae</taxon>
        <taxon>Bacillus</taxon>
    </lineage>
</organism>